<evidence type="ECO:0000313" key="1">
    <source>
        <dbReference type="EMBL" id="KAJ5364758.1"/>
    </source>
</evidence>
<reference evidence="1" key="2">
    <citation type="journal article" date="2023" name="IMA Fungus">
        <title>Comparative genomic study of the Penicillium genus elucidates a diverse pangenome and 15 lateral gene transfer events.</title>
        <authorList>
            <person name="Petersen C."/>
            <person name="Sorensen T."/>
            <person name="Nielsen M.R."/>
            <person name="Sondergaard T.E."/>
            <person name="Sorensen J.L."/>
            <person name="Fitzpatrick D.A."/>
            <person name="Frisvad J.C."/>
            <person name="Nielsen K.L."/>
        </authorList>
    </citation>
    <scope>NUCLEOTIDE SEQUENCE</scope>
    <source>
        <strain evidence="1">IBT 29864</strain>
    </source>
</reference>
<dbReference type="GeneID" id="81442563"/>
<keyword evidence="2" id="KW-1185">Reference proteome</keyword>
<organism evidence="1 2">
    <name type="scientific">Penicillium cataractarum</name>
    <dbReference type="NCBI Taxonomy" id="2100454"/>
    <lineage>
        <taxon>Eukaryota</taxon>
        <taxon>Fungi</taxon>
        <taxon>Dikarya</taxon>
        <taxon>Ascomycota</taxon>
        <taxon>Pezizomycotina</taxon>
        <taxon>Eurotiomycetes</taxon>
        <taxon>Eurotiomycetidae</taxon>
        <taxon>Eurotiales</taxon>
        <taxon>Aspergillaceae</taxon>
        <taxon>Penicillium</taxon>
    </lineage>
</organism>
<dbReference type="AlphaFoldDB" id="A0A9W9RQW1"/>
<dbReference type="EMBL" id="JAPZBS010000008">
    <property type="protein sequence ID" value="KAJ5364758.1"/>
    <property type="molecule type" value="Genomic_DNA"/>
</dbReference>
<evidence type="ECO:0000313" key="2">
    <source>
        <dbReference type="Proteomes" id="UP001147782"/>
    </source>
</evidence>
<dbReference type="OrthoDB" id="5401170at2759"/>
<dbReference type="Proteomes" id="UP001147782">
    <property type="component" value="Unassembled WGS sequence"/>
</dbReference>
<accession>A0A9W9RQW1</accession>
<reference evidence="1" key="1">
    <citation type="submission" date="2022-11" db="EMBL/GenBank/DDBJ databases">
        <authorList>
            <person name="Petersen C."/>
        </authorList>
    </citation>
    <scope>NUCLEOTIDE SEQUENCE</scope>
    <source>
        <strain evidence="1">IBT 29864</strain>
    </source>
</reference>
<dbReference type="RefSeq" id="XP_056552384.1">
    <property type="nucleotide sequence ID" value="XM_056703384.1"/>
</dbReference>
<proteinExistence type="predicted"/>
<sequence>MHSAETSFLVSYEGTKLEEVSLFMNQIDLDGGREPGFAAGKFLCADDTTRELAFMRVYYQIPTSGTEWSPSKVRATQVVPPIKLAELVAFKALIEQECTVIPKLLGYQDGKQLGDGIIPVGFTTRIVWKKVAGVPLSQSYFWNLDQFQRQLIREEFRRVYERISGVRMAVPVDSRRKWTDTSYVTYMLAKAPRRTDWYEHEEEWEF</sequence>
<protein>
    <submittedName>
        <fullName evidence="1">Uncharacterized protein</fullName>
    </submittedName>
</protein>
<comment type="caution">
    <text evidence="1">The sequence shown here is derived from an EMBL/GenBank/DDBJ whole genome shotgun (WGS) entry which is preliminary data.</text>
</comment>
<name>A0A9W9RQW1_9EURO</name>
<gene>
    <name evidence="1" type="ORF">N7496_010471</name>
</gene>